<reference evidence="3 4" key="1">
    <citation type="journal article" date="2024" name="Chem. Sci.">
        <title>Discovery of megapolipeptins by genome mining of a Burkholderiales bacteria collection.</title>
        <authorList>
            <person name="Paulo B.S."/>
            <person name="Recchia M.J.J."/>
            <person name="Lee S."/>
            <person name="Fergusson C.H."/>
            <person name="Romanowski S.B."/>
            <person name="Hernandez A."/>
            <person name="Krull N."/>
            <person name="Liu D.Y."/>
            <person name="Cavanagh H."/>
            <person name="Bos A."/>
            <person name="Gray C.A."/>
            <person name="Murphy B.T."/>
            <person name="Linington R.G."/>
            <person name="Eustaquio A.S."/>
        </authorList>
    </citation>
    <scope>NUCLEOTIDE SEQUENCE [LARGE SCALE GENOMIC DNA]</scope>
    <source>
        <strain evidence="3 4">RL17-335-BIF-A</strain>
    </source>
</reference>
<evidence type="ECO:0000256" key="2">
    <source>
        <dbReference type="SAM" id="MobiDB-lite"/>
    </source>
</evidence>
<evidence type="ECO:0000313" key="3">
    <source>
        <dbReference type="EMBL" id="MFM0595314.1"/>
    </source>
</evidence>
<gene>
    <name evidence="3" type="ORF">PQQ68_20025</name>
</gene>
<accession>A0ABW9D940</accession>
<feature type="compositionally biased region" description="Basic and acidic residues" evidence="2">
    <location>
        <begin position="96"/>
        <end position="109"/>
    </location>
</feature>
<organism evidence="3 4">
    <name type="scientific">Paraburkholderia dilworthii</name>
    <dbReference type="NCBI Taxonomy" id="948106"/>
    <lineage>
        <taxon>Bacteria</taxon>
        <taxon>Pseudomonadati</taxon>
        <taxon>Pseudomonadota</taxon>
        <taxon>Betaproteobacteria</taxon>
        <taxon>Burkholderiales</taxon>
        <taxon>Burkholderiaceae</taxon>
        <taxon>Paraburkholderia</taxon>
    </lineage>
</organism>
<keyword evidence="1" id="KW-0175">Coiled coil</keyword>
<evidence type="ECO:0000313" key="4">
    <source>
        <dbReference type="Proteomes" id="UP001629367"/>
    </source>
</evidence>
<evidence type="ECO:0008006" key="5">
    <source>
        <dbReference type="Google" id="ProtNLM"/>
    </source>
</evidence>
<dbReference type="Proteomes" id="UP001629367">
    <property type="component" value="Unassembled WGS sequence"/>
</dbReference>
<keyword evidence="4" id="KW-1185">Reference proteome</keyword>
<feature type="region of interest" description="Disordered" evidence="2">
    <location>
        <begin position="82"/>
        <end position="121"/>
    </location>
</feature>
<comment type="caution">
    <text evidence="3">The sequence shown here is derived from an EMBL/GenBank/DDBJ whole genome shotgun (WGS) entry which is preliminary data.</text>
</comment>
<dbReference type="EMBL" id="JAQQBZ010000014">
    <property type="protein sequence ID" value="MFM0595314.1"/>
    <property type="molecule type" value="Genomic_DNA"/>
</dbReference>
<protein>
    <recommendedName>
        <fullName evidence="5">Rz protein</fullName>
    </recommendedName>
</protein>
<name>A0ABW9D940_9BURK</name>
<evidence type="ECO:0000256" key="1">
    <source>
        <dbReference type="SAM" id="Coils"/>
    </source>
</evidence>
<proteinExistence type="predicted"/>
<sequence length="121" mass="12460">MIELLFKAGPWIAVVLAGLFAAVTHINAKAKVATANQKVAEAQTTAAQAQTQTAEVRDAEAQANAVAAQAGAQALKERTNVENDVAALPGGAAQQRLRDEWSKPSEDAGRGASGAGQDPNR</sequence>
<dbReference type="RefSeq" id="WP_408214632.1">
    <property type="nucleotide sequence ID" value="NZ_JAQQBZ010000014.1"/>
</dbReference>
<feature type="coiled-coil region" evidence="1">
    <location>
        <begin position="32"/>
        <end position="69"/>
    </location>
</feature>